<accession>A0ACC1L781</accession>
<name>A0ACC1L781_9FUNG</name>
<sequence>LDEASEQVNIIVEQPANKESSQEAKSRRLSRLRELDGQLGESPSAKRRRADNDATPSTKLECALVPEPCLARSQRNISSGPQRRISVMSPSTSIYLIEDEDGNFIDMPMGNIASIEPLDSEQGSAEAAAISDERSTLSDTQTILPEDGGSASPMDWEEITYESITDIAPNSSTPEIVSEAAVPDLDSTTETAQSPESTLLVRSEGKDAMSSIETQQILSCPSAAEYATTLAKLIGELCKKKKLLLKPGIKLHKTLFTMRVFVKRIVALRTDTACTLVSNGVVDCQAIERMRKLNTWLHRTKATLARLEEMVSSNNDMISELMGGGVEEAVGCAVALLSQLSSDDTSLL</sequence>
<reference evidence="1" key="1">
    <citation type="submission" date="2022-07" db="EMBL/GenBank/DDBJ databases">
        <title>Phylogenomic reconstructions and comparative analyses of Kickxellomycotina fungi.</title>
        <authorList>
            <person name="Reynolds N.K."/>
            <person name="Stajich J.E."/>
            <person name="Barry K."/>
            <person name="Grigoriev I.V."/>
            <person name="Crous P."/>
            <person name="Smith M.E."/>
        </authorList>
    </citation>
    <scope>NUCLEOTIDE SEQUENCE</scope>
    <source>
        <strain evidence="1">CBS 102833</strain>
    </source>
</reference>
<proteinExistence type="predicted"/>
<protein>
    <submittedName>
        <fullName evidence="1">Uncharacterized protein</fullName>
    </submittedName>
</protein>
<dbReference type="Proteomes" id="UP001140096">
    <property type="component" value="Unassembled WGS sequence"/>
</dbReference>
<evidence type="ECO:0000313" key="2">
    <source>
        <dbReference type="Proteomes" id="UP001140096"/>
    </source>
</evidence>
<evidence type="ECO:0000313" key="1">
    <source>
        <dbReference type="EMBL" id="KAJ2802451.1"/>
    </source>
</evidence>
<keyword evidence="2" id="KW-1185">Reference proteome</keyword>
<organism evidence="1 2">
    <name type="scientific">Coemansia furcata</name>
    <dbReference type="NCBI Taxonomy" id="417177"/>
    <lineage>
        <taxon>Eukaryota</taxon>
        <taxon>Fungi</taxon>
        <taxon>Fungi incertae sedis</taxon>
        <taxon>Zoopagomycota</taxon>
        <taxon>Kickxellomycotina</taxon>
        <taxon>Kickxellomycetes</taxon>
        <taxon>Kickxellales</taxon>
        <taxon>Kickxellaceae</taxon>
        <taxon>Coemansia</taxon>
    </lineage>
</organism>
<dbReference type="EMBL" id="JANBUP010001991">
    <property type="protein sequence ID" value="KAJ2802451.1"/>
    <property type="molecule type" value="Genomic_DNA"/>
</dbReference>
<feature type="non-terminal residue" evidence="1">
    <location>
        <position position="1"/>
    </location>
</feature>
<gene>
    <name evidence="1" type="ORF">H4S07_004688</name>
</gene>
<comment type="caution">
    <text evidence="1">The sequence shown here is derived from an EMBL/GenBank/DDBJ whole genome shotgun (WGS) entry which is preliminary data.</text>
</comment>